<name>A0ABN2HT46_9ACTN</name>
<dbReference type="Gene3D" id="3.30.530.20">
    <property type="match status" value="1"/>
</dbReference>
<evidence type="ECO:0000313" key="1">
    <source>
        <dbReference type="EMBL" id="GAA1693091.1"/>
    </source>
</evidence>
<comment type="caution">
    <text evidence="1">The sequence shown here is derived from an EMBL/GenBank/DDBJ whole genome shotgun (WGS) entry which is preliminary data.</text>
</comment>
<protein>
    <submittedName>
        <fullName evidence="1">Polyketide cyclase</fullName>
    </submittedName>
</protein>
<sequence>MEAGMSDEARTPSVWIDRSYDEVYDFLAVPGNFPQWATGLGEVTGREGDVWRVKTPEGAAKVRFSERNDYGVVDHDILLDDGTEIPVAMRAIGNGTGTEVLLTARRRGRPAEVLAADVEWVERDLATLKMFLESEA</sequence>
<dbReference type="EMBL" id="BAAANY010000019">
    <property type="protein sequence ID" value="GAA1693091.1"/>
    <property type="molecule type" value="Genomic_DNA"/>
</dbReference>
<reference evidence="1 2" key="1">
    <citation type="journal article" date="2019" name="Int. J. Syst. Evol. Microbiol.">
        <title>The Global Catalogue of Microorganisms (GCM) 10K type strain sequencing project: providing services to taxonomists for standard genome sequencing and annotation.</title>
        <authorList>
            <consortium name="The Broad Institute Genomics Platform"/>
            <consortium name="The Broad Institute Genome Sequencing Center for Infectious Disease"/>
            <person name="Wu L."/>
            <person name="Ma J."/>
        </authorList>
    </citation>
    <scope>NUCLEOTIDE SEQUENCE [LARGE SCALE GENOMIC DNA]</scope>
    <source>
        <strain evidence="1 2">JCM 14718</strain>
    </source>
</reference>
<evidence type="ECO:0000313" key="2">
    <source>
        <dbReference type="Proteomes" id="UP001500618"/>
    </source>
</evidence>
<proteinExistence type="predicted"/>
<gene>
    <name evidence="1" type="ORF">GCM10009765_48080</name>
</gene>
<dbReference type="SUPFAM" id="SSF55961">
    <property type="entry name" value="Bet v1-like"/>
    <property type="match status" value="1"/>
</dbReference>
<dbReference type="Proteomes" id="UP001500618">
    <property type="component" value="Unassembled WGS sequence"/>
</dbReference>
<keyword evidence="2" id="KW-1185">Reference proteome</keyword>
<organism evidence="1 2">
    <name type="scientific">Fodinicola feengrottensis</name>
    <dbReference type="NCBI Taxonomy" id="435914"/>
    <lineage>
        <taxon>Bacteria</taxon>
        <taxon>Bacillati</taxon>
        <taxon>Actinomycetota</taxon>
        <taxon>Actinomycetes</taxon>
        <taxon>Mycobacteriales</taxon>
        <taxon>Fodinicola</taxon>
    </lineage>
</organism>
<dbReference type="InterPro" id="IPR023393">
    <property type="entry name" value="START-like_dom_sf"/>
</dbReference>
<accession>A0ABN2HT46</accession>